<evidence type="ECO:0000256" key="1">
    <source>
        <dbReference type="SAM" id="MobiDB-lite"/>
    </source>
</evidence>
<comment type="caution">
    <text evidence="2">The sequence shown here is derived from an EMBL/GenBank/DDBJ whole genome shotgun (WGS) entry which is preliminary data.</text>
</comment>
<proteinExistence type="predicted"/>
<gene>
    <name evidence="2" type="ORF">HAX54_005569</name>
</gene>
<keyword evidence="3" id="KW-1185">Reference proteome</keyword>
<feature type="compositionally biased region" description="Basic residues" evidence="1">
    <location>
        <begin position="134"/>
        <end position="153"/>
    </location>
</feature>
<feature type="compositionally biased region" description="Basic and acidic residues" evidence="1">
    <location>
        <begin position="121"/>
        <end position="133"/>
    </location>
</feature>
<accession>A0ABS8RUB5</accession>
<name>A0ABS8RUB5_DATST</name>
<feature type="region of interest" description="Disordered" evidence="1">
    <location>
        <begin position="121"/>
        <end position="153"/>
    </location>
</feature>
<protein>
    <submittedName>
        <fullName evidence="2">Uncharacterized protein</fullName>
    </submittedName>
</protein>
<evidence type="ECO:0000313" key="3">
    <source>
        <dbReference type="Proteomes" id="UP000823775"/>
    </source>
</evidence>
<reference evidence="2 3" key="1">
    <citation type="journal article" date="2021" name="BMC Genomics">
        <title>Datura genome reveals duplications of psychoactive alkaloid biosynthetic genes and high mutation rate following tissue culture.</title>
        <authorList>
            <person name="Rajewski A."/>
            <person name="Carter-House D."/>
            <person name="Stajich J."/>
            <person name="Litt A."/>
        </authorList>
    </citation>
    <scope>NUCLEOTIDE SEQUENCE [LARGE SCALE GENOMIC DNA]</scope>
    <source>
        <strain evidence="2">AR-01</strain>
    </source>
</reference>
<dbReference type="Proteomes" id="UP000823775">
    <property type="component" value="Unassembled WGS sequence"/>
</dbReference>
<organism evidence="2 3">
    <name type="scientific">Datura stramonium</name>
    <name type="common">Jimsonweed</name>
    <name type="synonym">Common thornapple</name>
    <dbReference type="NCBI Taxonomy" id="4076"/>
    <lineage>
        <taxon>Eukaryota</taxon>
        <taxon>Viridiplantae</taxon>
        <taxon>Streptophyta</taxon>
        <taxon>Embryophyta</taxon>
        <taxon>Tracheophyta</taxon>
        <taxon>Spermatophyta</taxon>
        <taxon>Magnoliopsida</taxon>
        <taxon>eudicotyledons</taxon>
        <taxon>Gunneridae</taxon>
        <taxon>Pentapetalae</taxon>
        <taxon>asterids</taxon>
        <taxon>lamiids</taxon>
        <taxon>Solanales</taxon>
        <taxon>Solanaceae</taxon>
        <taxon>Solanoideae</taxon>
        <taxon>Datureae</taxon>
        <taxon>Datura</taxon>
    </lineage>
</organism>
<evidence type="ECO:0000313" key="2">
    <source>
        <dbReference type="EMBL" id="MCD7450366.1"/>
    </source>
</evidence>
<dbReference type="EMBL" id="JACEIK010000128">
    <property type="protein sequence ID" value="MCD7450366.1"/>
    <property type="molecule type" value="Genomic_DNA"/>
</dbReference>
<sequence length="153" mass="17341">MQIHMVGYGDSNVALITSSLILFPEGPKMTWISKETNSFCRNSLSLTIKGIIDICIAADQGTRLKILQSPYLFYKNEGTTTYDGKAEMVGARGSDNKAQVLMQLCGGERSNSLGMEYHMLSLEKQEGRKQRTENKKKKKKKKKKRKQRRRSCS</sequence>